<sequence>MTDTTRTRRIRDILDHLVQDPPQVLLLEGGSVAERVDMAMHWAALNNCATRSACGHCHACVQIAQGVHTDVKLLDGREGKIKIDDIRELKPLFGQPPRGDGRRVVILAEAQELIVAAANALLKTLEEPCPGTLFVLLAPQRERLLPTLVSRSWVLTMPWPHGLGSDAETVDWLRTLAGFVQSGSGWFKRTGTKGAVTRDVALSVVLGCRRELADVLSGRQAANLGPVLGRFDLATLKTFELVLAHAEDALNLPTPVNPAMVLDWLATRIYRLARRPRPRTVAR</sequence>
<organism evidence="1 2">
    <name type="scientific">Desulfobaculum xiamenense</name>
    <dbReference type="NCBI Taxonomy" id="995050"/>
    <lineage>
        <taxon>Bacteria</taxon>
        <taxon>Pseudomonadati</taxon>
        <taxon>Thermodesulfobacteriota</taxon>
        <taxon>Desulfovibrionia</taxon>
        <taxon>Desulfovibrionales</taxon>
        <taxon>Desulfovibrionaceae</taxon>
        <taxon>Desulfobaculum</taxon>
    </lineage>
</organism>
<evidence type="ECO:0000313" key="2">
    <source>
        <dbReference type="Proteomes" id="UP000580856"/>
    </source>
</evidence>
<accession>A0A846QIZ4</accession>
<dbReference type="Pfam" id="PF13177">
    <property type="entry name" value="DNA_pol3_delta2"/>
    <property type="match status" value="1"/>
</dbReference>
<dbReference type="EC" id="2.7.7.7" evidence="1"/>
<keyword evidence="1" id="KW-0808">Transferase</keyword>
<dbReference type="SUPFAM" id="SSF52540">
    <property type="entry name" value="P-loop containing nucleoside triphosphate hydrolases"/>
    <property type="match status" value="1"/>
</dbReference>
<dbReference type="Gene3D" id="3.40.50.300">
    <property type="entry name" value="P-loop containing nucleotide triphosphate hydrolases"/>
    <property type="match status" value="1"/>
</dbReference>
<keyword evidence="2" id="KW-1185">Reference proteome</keyword>
<reference evidence="1 2" key="1">
    <citation type="submission" date="2020-03" db="EMBL/GenBank/DDBJ databases">
        <title>Genomic Encyclopedia of Type Strains, Phase IV (KMG-IV): sequencing the most valuable type-strain genomes for metagenomic binning, comparative biology and taxonomic classification.</title>
        <authorList>
            <person name="Goeker M."/>
        </authorList>
    </citation>
    <scope>NUCLEOTIDE SEQUENCE [LARGE SCALE GENOMIC DNA]</scope>
    <source>
        <strain evidence="1 2">DSM 24233</strain>
    </source>
</reference>
<name>A0A846QIZ4_9BACT</name>
<proteinExistence type="predicted"/>
<dbReference type="RefSeq" id="WP_167941294.1">
    <property type="nucleotide sequence ID" value="NZ_JAATJA010000002.1"/>
</dbReference>
<comment type="caution">
    <text evidence="1">The sequence shown here is derived from an EMBL/GenBank/DDBJ whole genome shotgun (WGS) entry which is preliminary data.</text>
</comment>
<dbReference type="EMBL" id="JAATJA010000002">
    <property type="protein sequence ID" value="NJB68208.1"/>
    <property type="molecule type" value="Genomic_DNA"/>
</dbReference>
<keyword evidence="1" id="KW-0548">Nucleotidyltransferase</keyword>
<dbReference type="AlphaFoldDB" id="A0A846QIZ4"/>
<evidence type="ECO:0000313" key="1">
    <source>
        <dbReference type="EMBL" id="NJB68208.1"/>
    </source>
</evidence>
<gene>
    <name evidence="1" type="ORF">GGQ74_001881</name>
</gene>
<dbReference type="Proteomes" id="UP000580856">
    <property type="component" value="Unassembled WGS sequence"/>
</dbReference>
<dbReference type="GO" id="GO:0003887">
    <property type="term" value="F:DNA-directed DNA polymerase activity"/>
    <property type="evidence" value="ECO:0007669"/>
    <property type="project" value="UniProtKB-EC"/>
</dbReference>
<dbReference type="InterPro" id="IPR027417">
    <property type="entry name" value="P-loop_NTPase"/>
</dbReference>
<protein>
    <submittedName>
        <fullName evidence="1">DNA polymerase-3 subunit delta</fullName>
        <ecNumber evidence="1">2.7.7.7</ecNumber>
    </submittedName>
</protein>